<feature type="transmembrane region" description="Helical" evidence="7">
    <location>
        <begin position="394"/>
        <end position="418"/>
    </location>
</feature>
<dbReference type="InterPro" id="IPR003838">
    <property type="entry name" value="ABC3_permease_C"/>
</dbReference>
<dbReference type="AlphaFoldDB" id="A0A2T7TAW5"/>
<feature type="transmembrane region" description="Helical" evidence="7">
    <location>
        <begin position="344"/>
        <end position="374"/>
    </location>
</feature>
<dbReference type="Proteomes" id="UP000245992">
    <property type="component" value="Unassembled WGS sequence"/>
</dbReference>
<dbReference type="OrthoDB" id="3405625at2"/>
<dbReference type="EMBL" id="AZSP01000117">
    <property type="protein sequence ID" value="PVE12314.1"/>
    <property type="molecule type" value="Genomic_DNA"/>
</dbReference>
<evidence type="ECO:0000259" key="8">
    <source>
        <dbReference type="Pfam" id="PF02687"/>
    </source>
</evidence>
<dbReference type="InterPro" id="IPR038766">
    <property type="entry name" value="Membrane_comp_ABC_pdt"/>
</dbReference>
<evidence type="ECO:0000256" key="5">
    <source>
        <dbReference type="ARBA" id="ARBA00023136"/>
    </source>
</evidence>
<dbReference type="GO" id="GO:0005886">
    <property type="term" value="C:plasma membrane"/>
    <property type="evidence" value="ECO:0007669"/>
    <property type="project" value="UniProtKB-SubCell"/>
</dbReference>
<evidence type="ECO:0000256" key="3">
    <source>
        <dbReference type="ARBA" id="ARBA00022692"/>
    </source>
</evidence>
<sequence>MKNWFHSWRAAVRIARRDAWRFKGRSFLVLAMIALPILGVSAADVTLRSSDLSTAESLNRDLGRADARISDPSLAGEPLLQNPTGEQYAPVGDFENKPWPDGPADVKKTIPPGATVLEDTLGSGKLRTTHGLLHTEIRELKASDPMAQGIMRLLDGRFPEKGGEVAATTHFLETSGLRVGSKLTARGLDADYRIVGEYELPSSLGTDQVNALPGAFLAPLDKALKADDLPGTSPTTTRLVSLSGGFTWNMVQEANAKGVTVTSRAVQLNPPADSDVPLYQQDGWGTYEQSTASKTFEMAAMGTIVGLAMLEICLLAGPAFAVGARRSRRQLGLVGANGGDRSHIRAIVLSGGLVIGVASAVVGTVLGVALTFALRPVLEEYNGGRFGGMEIRPLELIGIAALAVLTGLLAAIVPAVTASRQTVLASLTGRRGVRRSSRVLPVLGLIAFALGAAIALYGSTMTDQFAIVAGGSALAELGVVALTPALVGLFGRIGRWMPLSPRLALRDAVRNRGRTAPAVAAVLAAVAGTVAVSTYEASSDAQSRAAYTPELPHGAVSVMLDEGGGRDVPAVRTAVQKNLPTEIRADVDRISVGKPSCSMYGGEDGCGRYEVVVPKANQCPLWMNNGGEDPSEKFSKAERRKLIKDWRCKEGDVYSSVNGGVLIGDAKLLAVLGIKDADAEKALADGRIVSFDKRNIDTNGKIGIRLITDVEAADAAFEKGEDPPGDVKTVAAHQVAGSPNAYGIAMILTPATAEATGLSTVPLGAYYSTGAMPSSAQKQKLDSELDKTGSDVSLHIEGGYVSENSIVLLALTVFAGLVTIGAAGIATGLAQADAEADLKTLAAVGAPARVRRTLSGFQCGVVAVMGVLLGSMAGVLPAIGLRLTQRRSEEDWYREALDEGLSAVDLPHVPIVIPWGTLAALLVAVPLGAAILAALVTRSHRVLGRRAAT</sequence>
<reference evidence="9 10" key="1">
    <citation type="submission" date="2013-12" db="EMBL/GenBank/DDBJ databases">
        <title>Annotated genome of Streptomyces scopuliridis.</title>
        <authorList>
            <person name="Olson J.B."/>
        </authorList>
    </citation>
    <scope>NUCLEOTIDE SEQUENCE [LARGE SCALE GENOMIC DNA]</scope>
    <source>
        <strain evidence="9 10">RB72</strain>
    </source>
</reference>
<feature type="region of interest" description="Disordered" evidence="6">
    <location>
        <begin position="72"/>
        <end position="111"/>
    </location>
</feature>
<keyword evidence="3 7" id="KW-0812">Transmembrane</keyword>
<accession>A0A2T7TAW5</accession>
<organism evidence="9 10">
    <name type="scientific">Streptomyces scopuliridis RB72</name>
    <dbReference type="NCBI Taxonomy" id="1440053"/>
    <lineage>
        <taxon>Bacteria</taxon>
        <taxon>Bacillati</taxon>
        <taxon>Actinomycetota</taxon>
        <taxon>Actinomycetes</taxon>
        <taxon>Kitasatosporales</taxon>
        <taxon>Streptomycetaceae</taxon>
        <taxon>Streptomyces</taxon>
    </lineage>
</organism>
<evidence type="ECO:0000256" key="2">
    <source>
        <dbReference type="ARBA" id="ARBA00022475"/>
    </source>
</evidence>
<evidence type="ECO:0000313" key="9">
    <source>
        <dbReference type="EMBL" id="PVE12314.1"/>
    </source>
</evidence>
<keyword evidence="2" id="KW-1003">Cell membrane</keyword>
<gene>
    <name evidence="9" type="ORF">Y717_05415</name>
</gene>
<proteinExistence type="predicted"/>
<comment type="subcellular location">
    <subcellularLocation>
        <location evidence="1">Cell membrane</location>
        <topology evidence="1">Multi-pass membrane protein</topology>
    </subcellularLocation>
</comment>
<dbReference type="Pfam" id="PF02687">
    <property type="entry name" value="FtsX"/>
    <property type="match status" value="1"/>
</dbReference>
<protein>
    <submittedName>
        <fullName evidence="9">Membrane protein</fullName>
    </submittedName>
</protein>
<feature type="domain" description="ABC3 transporter permease C-terminal" evidence="8">
    <location>
        <begin position="319"/>
        <end position="421"/>
    </location>
</feature>
<feature type="transmembrane region" description="Helical" evidence="7">
    <location>
        <begin position="298"/>
        <end position="323"/>
    </location>
</feature>
<evidence type="ECO:0000256" key="4">
    <source>
        <dbReference type="ARBA" id="ARBA00022989"/>
    </source>
</evidence>
<comment type="caution">
    <text evidence="9">The sequence shown here is derived from an EMBL/GenBank/DDBJ whole genome shotgun (WGS) entry which is preliminary data.</text>
</comment>
<keyword evidence="10" id="KW-1185">Reference proteome</keyword>
<keyword evidence="4 7" id="KW-1133">Transmembrane helix</keyword>
<feature type="transmembrane region" description="Helical" evidence="7">
    <location>
        <begin position="859"/>
        <end position="879"/>
    </location>
</feature>
<feature type="transmembrane region" description="Helical" evidence="7">
    <location>
        <begin position="515"/>
        <end position="535"/>
    </location>
</feature>
<dbReference type="STRING" id="1440053.GCA_000718095_01755"/>
<name>A0A2T7TAW5_9ACTN</name>
<feature type="transmembrane region" description="Helical" evidence="7">
    <location>
        <begin position="912"/>
        <end position="936"/>
    </location>
</feature>
<evidence type="ECO:0000256" key="1">
    <source>
        <dbReference type="ARBA" id="ARBA00004651"/>
    </source>
</evidence>
<feature type="transmembrane region" description="Helical" evidence="7">
    <location>
        <begin position="806"/>
        <end position="830"/>
    </location>
</feature>
<feature type="compositionally biased region" description="Basic and acidic residues" evidence="6">
    <location>
        <begin position="94"/>
        <end position="108"/>
    </location>
</feature>
<dbReference type="PANTHER" id="PTHR30287">
    <property type="entry name" value="MEMBRANE COMPONENT OF PREDICTED ABC SUPERFAMILY METABOLITE UPTAKE TRANSPORTER"/>
    <property type="match status" value="1"/>
</dbReference>
<evidence type="ECO:0000313" key="10">
    <source>
        <dbReference type="Proteomes" id="UP000245992"/>
    </source>
</evidence>
<dbReference type="RefSeq" id="WP_030350911.1">
    <property type="nucleotide sequence ID" value="NZ_AZSP01000117.1"/>
</dbReference>
<keyword evidence="5 7" id="KW-0472">Membrane</keyword>
<dbReference type="PANTHER" id="PTHR30287:SF2">
    <property type="entry name" value="BLL1001 PROTEIN"/>
    <property type="match status" value="1"/>
</dbReference>
<feature type="transmembrane region" description="Helical" evidence="7">
    <location>
        <begin position="465"/>
        <end position="494"/>
    </location>
</feature>
<evidence type="ECO:0000256" key="7">
    <source>
        <dbReference type="SAM" id="Phobius"/>
    </source>
</evidence>
<feature type="transmembrane region" description="Helical" evidence="7">
    <location>
        <begin position="439"/>
        <end position="459"/>
    </location>
</feature>
<evidence type="ECO:0000256" key="6">
    <source>
        <dbReference type="SAM" id="MobiDB-lite"/>
    </source>
</evidence>